<dbReference type="AlphaFoldDB" id="A0A7Y9EQC1"/>
<reference evidence="2 3" key="1">
    <citation type="submission" date="2020-07" db="EMBL/GenBank/DDBJ databases">
        <title>Sequencing the genomes of 1000 actinobacteria strains.</title>
        <authorList>
            <person name="Klenk H.-P."/>
        </authorList>
    </citation>
    <scope>NUCLEOTIDE SEQUENCE [LARGE SCALE GENOMIC DNA]</scope>
    <source>
        <strain evidence="2 3">DSM 40398</strain>
    </source>
</reference>
<name>A0A7Y9EQC1_9ACTN</name>
<dbReference type="InterPro" id="IPR002734">
    <property type="entry name" value="RibDG_C"/>
</dbReference>
<feature type="domain" description="Bacterial bifunctional deaminase-reductase C-terminal" evidence="1">
    <location>
        <begin position="3"/>
        <end position="184"/>
    </location>
</feature>
<dbReference type="SUPFAM" id="SSF53597">
    <property type="entry name" value="Dihydrofolate reductase-like"/>
    <property type="match status" value="1"/>
</dbReference>
<keyword evidence="3" id="KW-1185">Reference proteome</keyword>
<protein>
    <submittedName>
        <fullName evidence="2">Dihydrofolate reductase</fullName>
    </submittedName>
</protein>
<organism evidence="2 3">
    <name type="scientific">Actinomadura luteofluorescens</name>
    <dbReference type="NCBI Taxonomy" id="46163"/>
    <lineage>
        <taxon>Bacteria</taxon>
        <taxon>Bacillati</taxon>
        <taxon>Actinomycetota</taxon>
        <taxon>Actinomycetes</taxon>
        <taxon>Streptosporangiales</taxon>
        <taxon>Thermomonosporaceae</taxon>
        <taxon>Actinomadura</taxon>
    </lineage>
</organism>
<gene>
    <name evidence="2" type="ORF">BJY14_007955</name>
</gene>
<evidence type="ECO:0000313" key="3">
    <source>
        <dbReference type="Proteomes" id="UP000529783"/>
    </source>
</evidence>
<dbReference type="PANTHER" id="PTHR38011:SF11">
    <property type="entry name" value="2,5-DIAMINO-6-RIBOSYLAMINO-4(3H)-PYRIMIDINONE 5'-PHOSPHATE REDUCTASE"/>
    <property type="match status" value="1"/>
</dbReference>
<sequence length="191" mass="21100">MRKLIAGLKVSLDSKVEGPEGFADWVSAWSEDYGLTPQIDAVVIGGGMYPGYEQYWTAIENQPDQPHPLTGVNPTPAELEWSRFAAETPHYVMSSTVTTSEWKQTRFIGGTDDIANLKRQPGKDIYLMGGARLTASLLDAGLLDELRLIIYPLIAGEAKALFATIEHRHSLDLQRVKQLPDGLVSLVYTIK</sequence>
<dbReference type="GO" id="GO:0008703">
    <property type="term" value="F:5-amino-6-(5-phosphoribosylamino)uracil reductase activity"/>
    <property type="evidence" value="ECO:0007669"/>
    <property type="project" value="InterPro"/>
</dbReference>
<proteinExistence type="predicted"/>
<dbReference type="RefSeq" id="WP_179848252.1">
    <property type="nucleotide sequence ID" value="NZ_JACCBA010000001.1"/>
</dbReference>
<comment type="caution">
    <text evidence="2">The sequence shown here is derived from an EMBL/GenBank/DDBJ whole genome shotgun (WGS) entry which is preliminary data.</text>
</comment>
<dbReference type="GO" id="GO:0009231">
    <property type="term" value="P:riboflavin biosynthetic process"/>
    <property type="evidence" value="ECO:0007669"/>
    <property type="project" value="InterPro"/>
</dbReference>
<dbReference type="PANTHER" id="PTHR38011">
    <property type="entry name" value="DIHYDROFOLATE REDUCTASE FAMILY PROTEIN (AFU_ORTHOLOGUE AFUA_8G06820)"/>
    <property type="match status" value="1"/>
</dbReference>
<dbReference type="EMBL" id="JACCBA010000001">
    <property type="protein sequence ID" value="NYD51972.1"/>
    <property type="molecule type" value="Genomic_DNA"/>
</dbReference>
<dbReference type="InterPro" id="IPR050765">
    <property type="entry name" value="Riboflavin_Biosynth_HTPR"/>
</dbReference>
<dbReference type="Proteomes" id="UP000529783">
    <property type="component" value="Unassembled WGS sequence"/>
</dbReference>
<dbReference type="Gene3D" id="3.40.430.10">
    <property type="entry name" value="Dihydrofolate Reductase, subunit A"/>
    <property type="match status" value="1"/>
</dbReference>
<evidence type="ECO:0000313" key="2">
    <source>
        <dbReference type="EMBL" id="NYD51972.1"/>
    </source>
</evidence>
<accession>A0A7Y9EQC1</accession>
<dbReference type="InterPro" id="IPR024072">
    <property type="entry name" value="DHFR-like_dom_sf"/>
</dbReference>
<dbReference type="Pfam" id="PF01872">
    <property type="entry name" value="RibD_C"/>
    <property type="match status" value="1"/>
</dbReference>
<evidence type="ECO:0000259" key="1">
    <source>
        <dbReference type="Pfam" id="PF01872"/>
    </source>
</evidence>